<dbReference type="PANTHER" id="PTHR35317">
    <property type="entry name" value="OS04G0629600 PROTEIN"/>
    <property type="match status" value="1"/>
</dbReference>
<organism evidence="1 2">
    <name type="scientific">Acer yangbiense</name>
    <dbReference type="NCBI Taxonomy" id="1000413"/>
    <lineage>
        <taxon>Eukaryota</taxon>
        <taxon>Viridiplantae</taxon>
        <taxon>Streptophyta</taxon>
        <taxon>Embryophyta</taxon>
        <taxon>Tracheophyta</taxon>
        <taxon>Spermatophyta</taxon>
        <taxon>Magnoliopsida</taxon>
        <taxon>eudicotyledons</taxon>
        <taxon>Gunneridae</taxon>
        <taxon>Pentapetalae</taxon>
        <taxon>rosids</taxon>
        <taxon>malvids</taxon>
        <taxon>Sapindales</taxon>
        <taxon>Sapindaceae</taxon>
        <taxon>Hippocastanoideae</taxon>
        <taxon>Acereae</taxon>
        <taxon>Acer</taxon>
    </lineage>
</organism>
<dbReference type="AlphaFoldDB" id="A0A5C7HUB6"/>
<dbReference type="EMBL" id="VAHF01000006">
    <property type="protein sequence ID" value="TXG60435.1"/>
    <property type="molecule type" value="Genomic_DNA"/>
</dbReference>
<sequence length="150" mass="17604">MATKVITTPFPYTFNGEDFDYWSSLFEVWLKVFDLWKIVDEGFDELEDEVGLSEAHQRSLKANRKKDIDACNQINIAIEKAVYEKISKAKNAKEEWQILKKTYKGDDKVKKVRLQSLRLEFEKLQMKENESIDEFFERVTLAINQIATNG</sequence>
<dbReference type="PANTHER" id="PTHR35317:SF28">
    <property type="entry name" value="ZINC FINGER, CCHC-TYPE, RIBONUCLEASE H-LIKE DOMAIN, GAG-PRE-INTEGRASE DOMAIN PROTEIN-RELATED"/>
    <property type="match status" value="1"/>
</dbReference>
<gene>
    <name evidence="1" type="ORF">EZV62_015008</name>
</gene>
<dbReference type="Proteomes" id="UP000323000">
    <property type="component" value="Chromosome 6"/>
</dbReference>
<evidence type="ECO:0000313" key="2">
    <source>
        <dbReference type="Proteomes" id="UP000323000"/>
    </source>
</evidence>
<dbReference type="OrthoDB" id="1679989at2759"/>
<keyword evidence="2" id="KW-1185">Reference proteome</keyword>
<name>A0A5C7HUB6_9ROSI</name>
<comment type="caution">
    <text evidence="1">The sequence shown here is derived from an EMBL/GenBank/DDBJ whole genome shotgun (WGS) entry which is preliminary data.</text>
</comment>
<protein>
    <recommendedName>
        <fullName evidence="3">DUF4219 domain-containing protein</fullName>
    </recommendedName>
</protein>
<accession>A0A5C7HUB6</accession>
<dbReference type="Pfam" id="PF14223">
    <property type="entry name" value="Retrotran_gag_2"/>
    <property type="match status" value="1"/>
</dbReference>
<reference evidence="2" key="1">
    <citation type="journal article" date="2019" name="Gigascience">
        <title>De novo genome assembly of the endangered Acer yangbiense, a plant species with extremely small populations endemic to Yunnan Province, China.</title>
        <authorList>
            <person name="Yang J."/>
            <person name="Wariss H.M."/>
            <person name="Tao L."/>
            <person name="Zhang R."/>
            <person name="Yun Q."/>
            <person name="Hollingsworth P."/>
            <person name="Dao Z."/>
            <person name="Luo G."/>
            <person name="Guo H."/>
            <person name="Ma Y."/>
            <person name="Sun W."/>
        </authorList>
    </citation>
    <scope>NUCLEOTIDE SEQUENCE [LARGE SCALE GENOMIC DNA]</scope>
    <source>
        <strain evidence="2">cv. Malutang</strain>
    </source>
</reference>
<proteinExistence type="predicted"/>
<evidence type="ECO:0008006" key="3">
    <source>
        <dbReference type="Google" id="ProtNLM"/>
    </source>
</evidence>
<evidence type="ECO:0000313" key="1">
    <source>
        <dbReference type="EMBL" id="TXG60435.1"/>
    </source>
</evidence>